<proteinExistence type="inferred from homology"/>
<dbReference type="OrthoDB" id="531008at2759"/>
<evidence type="ECO:0000313" key="5">
    <source>
        <dbReference type="EMBL" id="KAG0473576.1"/>
    </source>
</evidence>
<protein>
    <recommendedName>
        <fullName evidence="4">S1-like domain-containing protein</fullName>
    </recommendedName>
</protein>
<dbReference type="SUPFAM" id="SSF50249">
    <property type="entry name" value="Nucleic acid-binding proteins"/>
    <property type="match status" value="1"/>
</dbReference>
<dbReference type="Pfam" id="PF01176">
    <property type="entry name" value="eIF-1a"/>
    <property type="match status" value="1"/>
</dbReference>
<dbReference type="AlphaFoldDB" id="A0A835UVT5"/>
<gene>
    <name evidence="5" type="ORF">HPP92_015433</name>
</gene>
<evidence type="ECO:0000256" key="2">
    <source>
        <dbReference type="ARBA" id="ARBA00022884"/>
    </source>
</evidence>
<dbReference type="InterPro" id="IPR039294">
    <property type="entry name" value="EIF1AD"/>
</dbReference>
<reference evidence="5 6" key="1">
    <citation type="journal article" date="2020" name="Nat. Food">
        <title>A phased Vanilla planifolia genome enables genetic improvement of flavour and production.</title>
        <authorList>
            <person name="Hasing T."/>
            <person name="Tang H."/>
            <person name="Brym M."/>
            <person name="Khazi F."/>
            <person name="Huang T."/>
            <person name="Chambers A.H."/>
        </authorList>
    </citation>
    <scope>NUCLEOTIDE SEQUENCE [LARGE SCALE GENOMIC DNA]</scope>
    <source>
        <tissue evidence="5">Leaf</tissue>
    </source>
</reference>
<feature type="region of interest" description="Disordered" evidence="3">
    <location>
        <begin position="142"/>
        <end position="194"/>
    </location>
</feature>
<accession>A0A835UVT5</accession>
<evidence type="ECO:0000256" key="3">
    <source>
        <dbReference type="SAM" id="MobiDB-lite"/>
    </source>
</evidence>
<keyword evidence="6" id="KW-1185">Reference proteome</keyword>
<name>A0A835UVT5_VANPL</name>
<dbReference type="GO" id="GO:0003723">
    <property type="term" value="F:RNA binding"/>
    <property type="evidence" value="ECO:0007669"/>
    <property type="project" value="UniProtKB-KW"/>
</dbReference>
<dbReference type="EMBL" id="JADCNL010000007">
    <property type="protein sequence ID" value="KAG0473576.1"/>
    <property type="molecule type" value="Genomic_DNA"/>
</dbReference>
<evidence type="ECO:0000256" key="1">
    <source>
        <dbReference type="ARBA" id="ARBA00007340"/>
    </source>
</evidence>
<dbReference type="GO" id="GO:0005634">
    <property type="term" value="C:nucleus"/>
    <property type="evidence" value="ECO:0007669"/>
    <property type="project" value="TreeGrafter"/>
</dbReference>
<dbReference type="SMART" id="SM00652">
    <property type="entry name" value="eIF1a"/>
    <property type="match status" value="1"/>
</dbReference>
<feature type="domain" description="S1-like" evidence="4">
    <location>
        <begin position="50"/>
        <end position="98"/>
    </location>
</feature>
<dbReference type="GO" id="GO:0003743">
    <property type="term" value="F:translation initiation factor activity"/>
    <property type="evidence" value="ECO:0007669"/>
    <property type="project" value="InterPro"/>
</dbReference>
<dbReference type="PANTHER" id="PTHR21641:SF0">
    <property type="entry name" value="RNA-BINDING PROTEIN EIF1AD-RELATED"/>
    <property type="match status" value="1"/>
</dbReference>
<dbReference type="Gene3D" id="2.40.50.140">
    <property type="entry name" value="Nucleic acid-binding proteins"/>
    <property type="match status" value="1"/>
</dbReference>
<dbReference type="PANTHER" id="PTHR21641">
    <property type="entry name" value="TRANSLATION INITIATION FACTOR-RELATED"/>
    <property type="match status" value="1"/>
</dbReference>
<sequence>MFEENAGHREGFRRHLGSYVFRLPVAAFHLSFGKNLKKAFEEHGFSLHEGQSIMQVVSLRGSNLIEVMDAKGETFLALFPAKFQRSFWIKKGSFVVVDDGGKEKALESGNKIACIVSQVLFHGQLRALEKSPHWPAIFKNTRAEEPKASPLQPESDHGDEPKSDSEDDLPPLEANLNRSRPFELYSDSESEEDT</sequence>
<keyword evidence="2" id="KW-0694">RNA-binding</keyword>
<comment type="similarity">
    <text evidence="1">Belongs to the EIF1AD family.</text>
</comment>
<dbReference type="InterPro" id="IPR006196">
    <property type="entry name" value="RNA-binding_domain_S1_IF1"/>
</dbReference>
<comment type="caution">
    <text evidence="5">The sequence shown here is derived from an EMBL/GenBank/DDBJ whole genome shotgun (WGS) entry which is preliminary data.</text>
</comment>
<dbReference type="InterPro" id="IPR012340">
    <property type="entry name" value="NA-bd_OB-fold"/>
</dbReference>
<dbReference type="Proteomes" id="UP000636800">
    <property type="component" value="Chromosome 7"/>
</dbReference>
<feature type="compositionally biased region" description="Basic and acidic residues" evidence="3">
    <location>
        <begin position="154"/>
        <end position="164"/>
    </location>
</feature>
<evidence type="ECO:0000313" key="6">
    <source>
        <dbReference type="Proteomes" id="UP000636800"/>
    </source>
</evidence>
<organism evidence="5 6">
    <name type="scientific">Vanilla planifolia</name>
    <name type="common">Vanilla</name>
    <dbReference type="NCBI Taxonomy" id="51239"/>
    <lineage>
        <taxon>Eukaryota</taxon>
        <taxon>Viridiplantae</taxon>
        <taxon>Streptophyta</taxon>
        <taxon>Embryophyta</taxon>
        <taxon>Tracheophyta</taxon>
        <taxon>Spermatophyta</taxon>
        <taxon>Magnoliopsida</taxon>
        <taxon>Liliopsida</taxon>
        <taxon>Asparagales</taxon>
        <taxon>Orchidaceae</taxon>
        <taxon>Vanilloideae</taxon>
        <taxon>Vanilleae</taxon>
        <taxon>Vanilla</taxon>
    </lineage>
</organism>
<dbReference type="InterPro" id="IPR001253">
    <property type="entry name" value="TIF_eIF-1A"/>
</dbReference>
<evidence type="ECO:0000259" key="4">
    <source>
        <dbReference type="Pfam" id="PF01176"/>
    </source>
</evidence>